<evidence type="ECO:0000256" key="9">
    <source>
        <dbReference type="ARBA" id="ARBA00023004"/>
    </source>
</evidence>
<dbReference type="CDD" id="cd00250">
    <property type="entry name" value="CAS_like"/>
    <property type="match status" value="1"/>
</dbReference>
<comment type="caution">
    <text evidence="13">The sequence shown here is derived from an EMBL/GenBank/DDBJ whole genome shotgun (WGS) entry which is preliminary data.</text>
</comment>
<dbReference type="AlphaFoldDB" id="A0AAQ4F6J0"/>
<sequence>MASCARSLLLPLSRRAVGALCAARPDLLTRRTTPSLQHVRHYQQKRSRGTAALEQAQKQQPPLSVTTALPTGAHTVKVIFSDDQACELNYIWLRDNCNCPHCIHPNSKQKLVDTAGLDFSVRPVSMEVSPEGSLEVTWGDSQGTHQSSYEPLWLYRNARSYMMNPDTDEPRPPLPPMEFWDRVSIWKSFPEVSYREFMDSDDGLYRWLDCMYKFGVVLLRGVPCEKGEILNAVRRVAYVKSTIWGDTFDVVCEPIQSDPGHLAYTGMYLEHHTDMNYRENSPGLQMLHCLKAMDAKEDTGGKSFFVDGFMAANWIRENSPAAFHILSSTPVQFSIFSHNMRYSQTKPVICVNKEGNVSEIHYNNRTLAPVQMAPHLVAPFYHALKEFAQKMRDPNSELCFNMVPGDLVAFNNRRVLHGRTSFDPTKVTRHLQGCYADIDEVFTKYRAMRASRE</sequence>
<accession>A0AAQ4F6J0</accession>
<dbReference type="InterPro" id="IPR050411">
    <property type="entry name" value="AlphaKG_dependent_hydroxylases"/>
</dbReference>
<feature type="region of interest" description="Disordered" evidence="10">
    <location>
        <begin position="35"/>
        <end position="65"/>
    </location>
</feature>
<keyword evidence="9" id="KW-0408">Iron</keyword>
<dbReference type="PANTHER" id="PTHR10696:SF55">
    <property type="entry name" value="DIOXYGENASE, PUTATIVE-RELATED"/>
    <property type="match status" value="1"/>
</dbReference>
<dbReference type="GO" id="GO:0005739">
    <property type="term" value="C:mitochondrion"/>
    <property type="evidence" value="ECO:0007669"/>
    <property type="project" value="TreeGrafter"/>
</dbReference>
<keyword evidence="14" id="KW-1185">Reference proteome</keyword>
<dbReference type="SUPFAM" id="SSF51197">
    <property type="entry name" value="Clavaminate synthase-like"/>
    <property type="match status" value="1"/>
</dbReference>
<keyword evidence="8" id="KW-0560">Oxidoreductase</keyword>
<organism evidence="13 14">
    <name type="scientific">Amblyomma americanum</name>
    <name type="common">Lone star tick</name>
    <dbReference type="NCBI Taxonomy" id="6943"/>
    <lineage>
        <taxon>Eukaryota</taxon>
        <taxon>Metazoa</taxon>
        <taxon>Ecdysozoa</taxon>
        <taxon>Arthropoda</taxon>
        <taxon>Chelicerata</taxon>
        <taxon>Arachnida</taxon>
        <taxon>Acari</taxon>
        <taxon>Parasitiformes</taxon>
        <taxon>Ixodida</taxon>
        <taxon>Ixodoidea</taxon>
        <taxon>Ixodidae</taxon>
        <taxon>Amblyomminae</taxon>
        <taxon>Amblyomma</taxon>
    </lineage>
</organism>
<gene>
    <name evidence="13" type="ORF">V5799_016344</name>
</gene>
<comment type="cofactor">
    <cofactor evidence="2">
        <name>L-ascorbate</name>
        <dbReference type="ChEBI" id="CHEBI:38290"/>
    </cofactor>
</comment>
<dbReference type="Pfam" id="PF02668">
    <property type="entry name" value="TauD"/>
    <property type="match status" value="1"/>
</dbReference>
<evidence type="ECO:0000256" key="4">
    <source>
        <dbReference type="ARBA" id="ARBA00008654"/>
    </source>
</evidence>
<evidence type="ECO:0000256" key="1">
    <source>
        <dbReference type="ARBA" id="ARBA00001954"/>
    </source>
</evidence>
<comment type="similarity">
    <text evidence="4">Belongs to the gamma-BBH/TMLD family.</text>
</comment>
<feature type="domain" description="Gamma-butyrobetaine hydroxylase-like N-terminal" evidence="12">
    <location>
        <begin position="73"/>
        <end position="154"/>
    </location>
</feature>
<keyword evidence="6" id="KW-0124">Carnitine biosynthesis</keyword>
<evidence type="ECO:0008006" key="15">
    <source>
        <dbReference type="Google" id="ProtNLM"/>
    </source>
</evidence>
<dbReference type="Gene3D" id="3.60.130.10">
    <property type="entry name" value="Clavaminate synthase-like"/>
    <property type="match status" value="1"/>
</dbReference>
<dbReference type="InterPro" id="IPR003819">
    <property type="entry name" value="TauD/TfdA-like"/>
</dbReference>
<reference evidence="13 14" key="1">
    <citation type="journal article" date="2023" name="Arcadia Sci">
        <title>De novo assembly of a long-read Amblyomma americanum tick genome.</title>
        <authorList>
            <person name="Chou S."/>
            <person name="Poskanzer K.E."/>
            <person name="Rollins M."/>
            <person name="Thuy-Boun P.S."/>
        </authorList>
    </citation>
    <scope>NUCLEOTIDE SEQUENCE [LARGE SCALE GENOMIC DNA]</scope>
    <source>
        <strain evidence="13">F_SG_1</strain>
        <tissue evidence="13">Salivary glands</tissue>
    </source>
</reference>
<dbReference type="EMBL" id="JARKHS020006809">
    <property type="protein sequence ID" value="KAK8782315.1"/>
    <property type="molecule type" value="Genomic_DNA"/>
</dbReference>
<name>A0AAQ4F6J0_AMBAM</name>
<dbReference type="FunFam" id="3.60.130.10:FF:000001">
    <property type="entry name" value="Trimethyllysine dioxygenase, mitochondrial"/>
    <property type="match status" value="1"/>
</dbReference>
<comment type="cofactor">
    <cofactor evidence="1">
        <name>Fe(2+)</name>
        <dbReference type="ChEBI" id="CHEBI:29033"/>
    </cofactor>
</comment>
<feature type="domain" description="TauD/TfdA-like" evidence="11">
    <location>
        <begin position="191"/>
        <end position="435"/>
    </location>
</feature>
<keyword evidence="7" id="KW-0223">Dioxygenase</keyword>
<evidence type="ECO:0000256" key="2">
    <source>
        <dbReference type="ARBA" id="ARBA00001961"/>
    </source>
</evidence>
<dbReference type="InterPro" id="IPR010376">
    <property type="entry name" value="GBBH-like_N"/>
</dbReference>
<dbReference type="Proteomes" id="UP001321473">
    <property type="component" value="Unassembled WGS sequence"/>
</dbReference>
<feature type="compositionally biased region" description="Basic residues" evidence="10">
    <location>
        <begin position="38"/>
        <end position="48"/>
    </location>
</feature>
<evidence type="ECO:0000259" key="11">
    <source>
        <dbReference type="Pfam" id="PF02668"/>
    </source>
</evidence>
<evidence type="ECO:0000256" key="7">
    <source>
        <dbReference type="ARBA" id="ARBA00022964"/>
    </source>
</evidence>
<evidence type="ECO:0000256" key="5">
    <source>
        <dbReference type="ARBA" id="ARBA00022723"/>
    </source>
</evidence>
<dbReference type="GO" id="GO:0016706">
    <property type="term" value="F:2-oxoglutarate-dependent dioxygenase activity"/>
    <property type="evidence" value="ECO:0007669"/>
    <property type="project" value="UniProtKB-ARBA"/>
</dbReference>
<evidence type="ECO:0000313" key="14">
    <source>
        <dbReference type="Proteomes" id="UP001321473"/>
    </source>
</evidence>
<dbReference type="InterPro" id="IPR042098">
    <property type="entry name" value="TauD-like_sf"/>
</dbReference>
<dbReference type="GO" id="GO:0045329">
    <property type="term" value="P:carnitine biosynthetic process"/>
    <property type="evidence" value="ECO:0007669"/>
    <property type="project" value="UniProtKB-KW"/>
</dbReference>
<dbReference type="Gene3D" id="3.30.2020.30">
    <property type="match status" value="1"/>
</dbReference>
<evidence type="ECO:0000256" key="8">
    <source>
        <dbReference type="ARBA" id="ARBA00023002"/>
    </source>
</evidence>
<evidence type="ECO:0000259" key="12">
    <source>
        <dbReference type="Pfam" id="PF06155"/>
    </source>
</evidence>
<comment type="pathway">
    <text evidence="3">Amine and polyamine biosynthesis; carnitine biosynthesis.</text>
</comment>
<keyword evidence="5" id="KW-0479">Metal-binding</keyword>
<dbReference type="PANTHER" id="PTHR10696">
    <property type="entry name" value="GAMMA-BUTYROBETAINE HYDROXYLASE-RELATED"/>
    <property type="match status" value="1"/>
</dbReference>
<dbReference type="GO" id="GO:0046872">
    <property type="term" value="F:metal ion binding"/>
    <property type="evidence" value="ECO:0007669"/>
    <property type="project" value="UniProtKB-KW"/>
</dbReference>
<dbReference type="FunFam" id="3.30.2020.30:FF:000002">
    <property type="entry name" value="Putative gamma-butyrobetaine dioxygenase"/>
    <property type="match status" value="1"/>
</dbReference>
<evidence type="ECO:0000256" key="3">
    <source>
        <dbReference type="ARBA" id="ARBA00005022"/>
    </source>
</evidence>
<dbReference type="Pfam" id="PF06155">
    <property type="entry name" value="GBBH-like_N"/>
    <property type="match status" value="1"/>
</dbReference>
<dbReference type="InterPro" id="IPR038492">
    <property type="entry name" value="GBBH-like_N_sf"/>
</dbReference>
<proteinExistence type="inferred from homology"/>
<feature type="compositionally biased region" description="Polar residues" evidence="10">
    <location>
        <begin position="56"/>
        <end position="65"/>
    </location>
</feature>
<evidence type="ECO:0000313" key="13">
    <source>
        <dbReference type="EMBL" id="KAK8782315.1"/>
    </source>
</evidence>
<evidence type="ECO:0000256" key="6">
    <source>
        <dbReference type="ARBA" id="ARBA00022873"/>
    </source>
</evidence>
<evidence type="ECO:0000256" key="10">
    <source>
        <dbReference type="SAM" id="MobiDB-lite"/>
    </source>
</evidence>
<protein>
    <recommendedName>
        <fullName evidence="15">Gamma-butyrobetaine2-oxoglutarate dioxygenase</fullName>
    </recommendedName>
</protein>